<dbReference type="InterPro" id="IPR007644">
    <property type="entry name" value="RNA_pol_bsu_protrusion"/>
</dbReference>
<dbReference type="PROSITE" id="PS01166">
    <property type="entry name" value="RNA_POL_BETA"/>
    <property type="match status" value="1"/>
</dbReference>
<dbReference type="Gene3D" id="3.90.1100.10">
    <property type="match status" value="1"/>
</dbReference>
<dbReference type="Pfam" id="PF04560">
    <property type="entry name" value="RNA_pol_Rpb2_7"/>
    <property type="match status" value="1"/>
</dbReference>
<keyword evidence="5 14" id="KW-0808">Transferase</keyword>
<dbReference type="Gene3D" id="3.90.1070.20">
    <property type="match status" value="1"/>
</dbReference>
<dbReference type="InterPro" id="IPR015712">
    <property type="entry name" value="DNA-dir_RNA_pol_su2"/>
</dbReference>
<keyword evidence="4 14" id="KW-0240">DNA-directed RNA polymerase</keyword>
<dbReference type="FunFam" id="3.90.1100.10:FF:000021">
    <property type="entry name" value="DNA-directed RNA polymerase subunit beta"/>
    <property type="match status" value="1"/>
</dbReference>
<dbReference type="EC" id="2.7.7.6" evidence="14"/>
<dbReference type="InterPro" id="IPR037034">
    <property type="entry name" value="RNA_pol_Rpb2_2_sf"/>
</dbReference>
<comment type="subcellular location">
    <subcellularLocation>
        <location evidence="1">Nucleus</location>
    </subcellularLocation>
</comment>
<dbReference type="InterPro" id="IPR014724">
    <property type="entry name" value="RNA_pol_RPB2_OB-fold"/>
</dbReference>
<comment type="similarity">
    <text evidence="2 14">Belongs to the RNA polymerase beta chain family.</text>
</comment>
<evidence type="ECO:0000256" key="8">
    <source>
        <dbReference type="ARBA" id="ARBA00022771"/>
    </source>
</evidence>
<dbReference type="InterPro" id="IPR007641">
    <property type="entry name" value="RNA_pol_Rpb2_7"/>
</dbReference>
<dbReference type="FunFam" id="3.90.1110.10:FF:000006">
    <property type="entry name" value="DNA-directed RNA polymerase subunit beta"/>
    <property type="match status" value="1"/>
</dbReference>
<dbReference type="Gene3D" id="3.90.1110.10">
    <property type="entry name" value="RNA polymerase Rpb2, domain 2"/>
    <property type="match status" value="1"/>
</dbReference>
<evidence type="ECO:0000256" key="7">
    <source>
        <dbReference type="ARBA" id="ARBA00022723"/>
    </source>
</evidence>
<dbReference type="Proteomes" id="UP000516437">
    <property type="component" value="Unassembled WGS sequence"/>
</dbReference>
<dbReference type="OrthoDB" id="10248617at2759"/>
<evidence type="ECO:0000256" key="9">
    <source>
        <dbReference type="ARBA" id="ARBA00022833"/>
    </source>
</evidence>
<comment type="function">
    <text evidence="14">DNA-dependent RNA polymerase catalyzes the transcription of DNA into RNA using the four ribonucleoside triphosphates as substrates.</text>
</comment>
<evidence type="ECO:0000256" key="11">
    <source>
        <dbReference type="ARBA" id="ARBA00023242"/>
    </source>
</evidence>
<dbReference type="EMBL" id="RXIC02000121">
    <property type="protein sequence ID" value="KAB1200832.1"/>
    <property type="molecule type" value="Genomic_DNA"/>
</dbReference>
<dbReference type="FunFam" id="3.90.1100.10:FF:000014">
    <property type="entry name" value="DNA-directed RNA polymerase subunit beta"/>
    <property type="match status" value="1"/>
</dbReference>
<keyword evidence="8" id="KW-0863">Zinc-finger</keyword>
<comment type="subunit">
    <text evidence="3">Component of the RNA polymerase III (Pol III) complex consisting of 17 subunits.</text>
</comment>
<dbReference type="SMART" id="SM00292">
    <property type="entry name" value="BRCT"/>
    <property type="match status" value="1"/>
</dbReference>
<dbReference type="GO" id="GO:0008270">
    <property type="term" value="F:zinc ion binding"/>
    <property type="evidence" value="ECO:0007669"/>
    <property type="project" value="UniProtKB-KW"/>
</dbReference>
<dbReference type="FunFam" id="2.40.270.10:FF:000011">
    <property type="entry name" value="DNA-directed RNA polymerase subunit beta"/>
    <property type="match status" value="1"/>
</dbReference>
<evidence type="ECO:0000259" key="15">
    <source>
        <dbReference type="PROSITE" id="PS50172"/>
    </source>
</evidence>
<gene>
    <name evidence="16" type="ORF">CJ030_MR0G006167</name>
</gene>
<dbReference type="Gene3D" id="3.40.50.10190">
    <property type="entry name" value="BRCT domain"/>
    <property type="match status" value="2"/>
</dbReference>
<keyword evidence="11" id="KW-0539">Nucleus</keyword>
<dbReference type="Pfam" id="PF00562">
    <property type="entry name" value="RNA_pol_Rpb2_6"/>
    <property type="match status" value="1"/>
</dbReference>
<dbReference type="InterPro" id="IPR037033">
    <property type="entry name" value="DNA-dir_RNAP_su2_hyb_sf"/>
</dbReference>
<evidence type="ECO:0000313" key="16">
    <source>
        <dbReference type="EMBL" id="KAB1200832.1"/>
    </source>
</evidence>
<evidence type="ECO:0000256" key="1">
    <source>
        <dbReference type="ARBA" id="ARBA00004123"/>
    </source>
</evidence>
<dbReference type="InterPro" id="IPR001357">
    <property type="entry name" value="BRCT_dom"/>
</dbReference>
<dbReference type="Gene3D" id="2.40.270.10">
    <property type="entry name" value="DNA-directed RNA polymerase, subunit 2, domain 6"/>
    <property type="match status" value="1"/>
</dbReference>
<dbReference type="InterPro" id="IPR007646">
    <property type="entry name" value="RNA_pol_Rpb2_4"/>
</dbReference>
<evidence type="ECO:0000256" key="12">
    <source>
        <dbReference type="ARBA" id="ARBA00048552"/>
    </source>
</evidence>
<dbReference type="Gene3D" id="2.40.50.150">
    <property type="match status" value="1"/>
</dbReference>
<comment type="catalytic activity">
    <reaction evidence="12 14">
        <text>RNA(n) + a ribonucleoside 5'-triphosphate = RNA(n+1) + diphosphate</text>
        <dbReference type="Rhea" id="RHEA:21248"/>
        <dbReference type="Rhea" id="RHEA-COMP:14527"/>
        <dbReference type="Rhea" id="RHEA-COMP:17342"/>
        <dbReference type="ChEBI" id="CHEBI:33019"/>
        <dbReference type="ChEBI" id="CHEBI:61557"/>
        <dbReference type="ChEBI" id="CHEBI:140395"/>
        <dbReference type="EC" id="2.7.7.6"/>
    </reaction>
</comment>
<dbReference type="GO" id="GO:0005634">
    <property type="term" value="C:nucleus"/>
    <property type="evidence" value="ECO:0007669"/>
    <property type="project" value="UniProtKB-SubCell"/>
</dbReference>
<evidence type="ECO:0000256" key="10">
    <source>
        <dbReference type="ARBA" id="ARBA00023163"/>
    </source>
</evidence>
<accession>A0A6A1UKR2</accession>
<organism evidence="16 17">
    <name type="scientific">Morella rubra</name>
    <name type="common">Chinese bayberry</name>
    <dbReference type="NCBI Taxonomy" id="262757"/>
    <lineage>
        <taxon>Eukaryota</taxon>
        <taxon>Viridiplantae</taxon>
        <taxon>Streptophyta</taxon>
        <taxon>Embryophyta</taxon>
        <taxon>Tracheophyta</taxon>
        <taxon>Spermatophyta</taxon>
        <taxon>Magnoliopsida</taxon>
        <taxon>eudicotyledons</taxon>
        <taxon>Gunneridae</taxon>
        <taxon>Pentapetalae</taxon>
        <taxon>rosids</taxon>
        <taxon>fabids</taxon>
        <taxon>Fagales</taxon>
        <taxon>Myricaceae</taxon>
        <taxon>Morella</taxon>
    </lineage>
</organism>
<dbReference type="SUPFAM" id="SSF64484">
    <property type="entry name" value="beta and beta-prime subunits of DNA dependent RNA-polymerase"/>
    <property type="match status" value="1"/>
</dbReference>
<evidence type="ECO:0000256" key="14">
    <source>
        <dbReference type="RuleBase" id="RU363031"/>
    </source>
</evidence>
<dbReference type="InterPro" id="IPR007647">
    <property type="entry name" value="RNA_pol_Rpb2_5"/>
</dbReference>
<evidence type="ECO:0000313" key="17">
    <source>
        <dbReference type="Proteomes" id="UP000516437"/>
    </source>
</evidence>
<dbReference type="CDD" id="cd00653">
    <property type="entry name" value="RNA_pol_B_RPB2"/>
    <property type="match status" value="1"/>
</dbReference>
<dbReference type="Pfam" id="PF04566">
    <property type="entry name" value="RNA_pol_Rpb2_4"/>
    <property type="match status" value="1"/>
</dbReference>
<reference evidence="16 17" key="1">
    <citation type="journal article" date="2019" name="Plant Biotechnol. J.">
        <title>The red bayberry genome and genetic basis of sex determination.</title>
        <authorList>
            <person name="Jia H.M."/>
            <person name="Jia H.J."/>
            <person name="Cai Q.L."/>
            <person name="Wang Y."/>
            <person name="Zhao H.B."/>
            <person name="Yang W.F."/>
            <person name="Wang G.Y."/>
            <person name="Li Y.H."/>
            <person name="Zhan D.L."/>
            <person name="Shen Y.T."/>
            <person name="Niu Q.F."/>
            <person name="Chang L."/>
            <person name="Qiu J."/>
            <person name="Zhao L."/>
            <person name="Xie H.B."/>
            <person name="Fu W.Y."/>
            <person name="Jin J."/>
            <person name="Li X.W."/>
            <person name="Jiao Y."/>
            <person name="Zhou C.C."/>
            <person name="Tu T."/>
            <person name="Chai C.Y."/>
            <person name="Gao J.L."/>
            <person name="Fan L.J."/>
            <person name="van de Weg E."/>
            <person name="Wang J.Y."/>
            <person name="Gao Z.S."/>
        </authorList>
    </citation>
    <scope>NUCLEOTIDE SEQUENCE [LARGE SCALE GENOMIC DNA]</scope>
    <source>
        <tissue evidence="16">Leaves</tissue>
    </source>
</reference>
<protein>
    <recommendedName>
        <fullName evidence="14">DNA-directed RNA polymerase subunit beta</fullName>
        <ecNumber evidence="14">2.7.7.6</ecNumber>
    </recommendedName>
</protein>
<keyword evidence="10 14" id="KW-0804">Transcription</keyword>
<evidence type="ECO:0000256" key="6">
    <source>
        <dbReference type="ARBA" id="ARBA00022695"/>
    </source>
</evidence>
<dbReference type="SUPFAM" id="SSF52113">
    <property type="entry name" value="BRCT domain"/>
    <property type="match status" value="1"/>
</dbReference>
<dbReference type="Gene3D" id="3.90.1800.10">
    <property type="entry name" value="RNA polymerase alpha subunit dimerisation domain"/>
    <property type="match status" value="1"/>
</dbReference>
<keyword evidence="6 14" id="KW-0548">Nucleotidyltransferase</keyword>
<keyword evidence="7" id="KW-0479">Metal-binding</keyword>
<dbReference type="GO" id="GO:0003677">
    <property type="term" value="F:DNA binding"/>
    <property type="evidence" value="ECO:0007669"/>
    <property type="project" value="InterPro"/>
</dbReference>
<keyword evidence="9" id="KW-0862">Zinc</keyword>
<dbReference type="Pfam" id="PF04565">
    <property type="entry name" value="RNA_pol_Rpb2_3"/>
    <property type="match status" value="1"/>
</dbReference>
<evidence type="ECO:0000256" key="2">
    <source>
        <dbReference type="ARBA" id="ARBA00006835"/>
    </source>
</evidence>
<dbReference type="GO" id="GO:0006351">
    <property type="term" value="P:DNA-templated transcription"/>
    <property type="evidence" value="ECO:0007669"/>
    <property type="project" value="InterPro"/>
</dbReference>
<sequence>MGLKQDSSEEHAKQNQDCFECWFPFYTFDNLSDPMEKWLSFGKQLPYDSGIDKQFLAAPIKSSVDKYQLVPEFLKVRGLVKQHLDSFNYFVNVGIQKIVSANDRIVSSVDPSIYIRFNSVKIGEPSIPRDGVSEKITPQLCRLSDMTYSAPIFVNVEYIQGSHTQKIRLEKKNVIIGRMPIMLRSCCCVLYGKDEAQLAELGECPLDPGGYFVIKGTEKVMLIQEQLSKNRIIIDSDKKGNINASVTSSTEERKSKTVILMEKGQMYLHLNQFVNKIPIMIVMKAMGMESDQEVVQMVGRDPRYSDLLLPSIRECAKHGVYTKQQALEHLEAKVKKSTYSGASSEKVFFLFFVREGRSLSILRHVFLANVPVRRDSFRAKCIYVAVMLRRMIDAYLNKDTMDDKDYVGNKRLELSGQLISLLFEDLFKSMIEEVKKRMDMNMARLSRSSRFDPLQYVHGDSISAGLERTLSTGNFNIKRFRMDRKGMTQVLARLSFIGTLGHMTRISPQFEKSRKVSGPRALQPSQWGMLCPCDTPEGEACGLVKNLALMTHVTTDEEEGPLISLCYCLGVEDLELLSGEELHTPNSFLVIFNGLILGKHQRPQRFATAMRKLRRAGKIGEFVSVFVNEKQGRVYVVPDGSGDKNCSILKTGSINKRCVYIASDGGRVCRPLVIADKGISRIKEHHMKELLDGVRTFDDFLRDGLMEYLDVNEENNALIALYEGKSTPATTHIEIEPFTILGICAGLIPFPHHNQSPRNTYQCAMGKQAMGNIAYNQLFRMDTLLYLLVYPQRPLLTTKTIELVGYDKLGAGQNATVAVMSYSGYDIEDAIVMNKSSLDRGFGRCIVLKRCSAIRQKYENNTEDRIIRPNREGDGAGRMQILDDDGIAAPGEIIRPGDIYINKETPIITRGPTVSPAGLPDRAYRPSIQTFKGPEGESCVVDKVALFNDKNNNLCIKFSIRHTRRPEVGDKFSSRHGQKGVCGTIVQQEDFPFSERGICPDLIMNPHGFPSRMTVGKMIELLGGKAGVSWGKFRYGSAFGEPSGHADTVEALSEALVNKGFSYNGKDFLYSGITGCPLQAYIFMGPIYYQKLKHMVLDKMHARGSGPRVMLTRQPTEGRARNGGLRVGEMERDCLIAYGASMLIFERLMISSDPFEVQVCRVCGLLGYYNHNLKTAICSSCKNGENISALKLPYACKLLIQDLASSPVNITGSEDGYLFSREEGRYNNCCLFLPGEDNSPIILSSSPENVFHFHLRLSLDGNSQYSCSQQLDTSRKLLQHNNVLATQLVENSLESGGKTLSKMHSTAAGPNSLPLDCIQENVENVCLPSPSNKKDSERKYEDKFNCRFLNDADVCEAVELSIAASEALAIHELVKCGLASEELPAESVLEVALQVKQARLEISEDAFYWQTEETDMCDSLSDLDDKGLPLESLDIEMKGKLPCDPVLVSSTSKVAAHVDSMLHQLGLQNSDGLSMKQEVDTFSLSKQKHPITVPRFFLGETSFLSESADIAPDENSFVQTRGSKLGTQSSIPIEGPLEKAHEGILLSQDMVRPSSLSFVDPLCSAVPCSISMENGNSTQVQNQNDGENSSEKCLRPLSELRMENLQRSPYQNVESEQGDRQAAYKISGEGSGGSARRLLTSLKSYSMLFPNHISLLEGGSLCYNKSFQLDSKLGLLSSDLYMCCTQSSDSNKRGSTDFLNVVSDPNCFASENNEDTHETTIEEISVAQMTTQKRNYDEIAGEEDEYWVQPLEKRTSPPVINQKQDCHLLGSKQFVNSFTREKHPRKISVPGSNIKHHQSKSLQNLQSKYYNSHDKHVSVRKRVHFSEAGDLLMQTKNLEKQQSSHKNCTTVRARKGLKSPTKWSRAHGMKSYLPNYCIKVGKRLIFQGIEFLLTGFSSEKTKEIEELIWEYGGMVLLDIPSPPNSRGKRGSRSICLHFPIILCLQKLETTKFLYGCAVNALILKVAWLTDSIASGSIMPPEEYMVLSNLHDAISTRSGKLVRLHNNTYIFERVGILLHGKHSFCMKFSKVFKHGGGQVFKTLQWLVKSLDSKKISIGAIVAEDKSRISRHLKHCASEQEILLMVLVPINQMNAVLLLSYSHFEGKITGCLRSHLHITNRKTDLMRNIDYGRPGCSSNIGDELEKLRCSFNIK</sequence>
<dbReference type="FunFam" id="3.90.1070.20:FF:000002">
    <property type="entry name" value="DNA-directed RNA polymerase subunit beta"/>
    <property type="match status" value="1"/>
</dbReference>
<evidence type="ECO:0000256" key="3">
    <source>
        <dbReference type="ARBA" id="ARBA00011206"/>
    </source>
</evidence>
<evidence type="ECO:0000256" key="13">
    <source>
        <dbReference type="ARBA" id="ARBA00058576"/>
    </source>
</evidence>
<name>A0A6A1UKR2_9ROSI</name>
<dbReference type="GO" id="GO:0000428">
    <property type="term" value="C:DNA-directed RNA polymerase complex"/>
    <property type="evidence" value="ECO:0007669"/>
    <property type="project" value="UniProtKB-KW"/>
</dbReference>
<dbReference type="GO" id="GO:0032549">
    <property type="term" value="F:ribonucleoside binding"/>
    <property type="evidence" value="ECO:0007669"/>
    <property type="project" value="InterPro"/>
</dbReference>
<feature type="domain" description="BRCT" evidence="15">
    <location>
        <begin position="1881"/>
        <end position="1985"/>
    </location>
</feature>
<dbReference type="GO" id="GO:0009561">
    <property type="term" value="P:megagametogenesis"/>
    <property type="evidence" value="ECO:0007669"/>
    <property type="project" value="UniProtKB-ARBA"/>
</dbReference>
<dbReference type="Pfam" id="PF04563">
    <property type="entry name" value="RNA_pol_Rpb2_1"/>
    <property type="match status" value="1"/>
</dbReference>
<dbReference type="Pfam" id="PF04561">
    <property type="entry name" value="RNA_pol_Rpb2_2"/>
    <property type="match status" value="1"/>
</dbReference>
<dbReference type="InterPro" id="IPR007645">
    <property type="entry name" value="RNA_pol_Rpb2_3"/>
</dbReference>
<comment type="function">
    <text evidence="13">Essential for the completion of the three rounds of mitosis in female megaspores required for the development of mature gametophytes.</text>
</comment>
<dbReference type="PANTHER" id="PTHR20856">
    <property type="entry name" value="DNA-DIRECTED RNA POLYMERASE I SUBUNIT 2"/>
    <property type="match status" value="1"/>
</dbReference>
<dbReference type="Pfam" id="PF04567">
    <property type="entry name" value="RNA_pol_Rpb2_5"/>
    <property type="match status" value="1"/>
</dbReference>
<proteinExistence type="inferred from homology"/>
<dbReference type="InterPro" id="IPR036420">
    <property type="entry name" value="BRCT_dom_sf"/>
</dbReference>
<keyword evidence="17" id="KW-1185">Reference proteome</keyword>
<dbReference type="InterPro" id="IPR007121">
    <property type="entry name" value="RNA_pol_bsu_CS"/>
</dbReference>
<dbReference type="InterPro" id="IPR007120">
    <property type="entry name" value="DNA-dir_RNAP_su2_dom"/>
</dbReference>
<comment type="caution">
    <text evidence="16">The sequence shown here is derived from an EMBL/GenBank/DDBJ whole genome shotgun (WGS) entry which is preliminary data.</text>
</comment>
<dbReference type="FunFam" id="2.40.270.10:FF:000006">
    <property type="entry name" value="DNA-directed RNA polymerase subunit beta"/>
    <property type="match status" value="1"/>
</dbReference>
<evidence type="ECO:0000256" key="4">
    <source>
        <dbReference type="ARBA" id="ARBA00022478"/>
    </source>
</evidence>
<dbReference type="InterPro" id="IPR007642">
    <property type="entry name" value="RNA_pol_Rpb2_2"/>
</dbReference>
<evidence type="ECO:0000256" key="5">
    <source>
        <dbReference type="ARBA" id="ARBA00022679"/>
    </source>
</evidence>
<dbReference type="PROSITE" id="PS50172">
    <property type="entry name" value="BRCT"/>
    <property type="match status" value="1"/>
</dbReference>
<dbReference type="GO" id="GO:0003899">
    <property type="term" value="F:DNA-directed RNA polymerase activity"/>
    <property type="evidence" value="ECO:0007669"/>
    <property type="project" value="UniProtKB-EC"/>
</dbReference>